<proteinExistence type="predicted"/>
<dbReference type="EMBL" id="UOGC01000142">
    <property type="protein sequence ID" value="VAX22803.1"/>
    <property type="molecule type" value="Genomic_DNA"/>
</dbReference>
<feature type="compositionally biased region" description="Polar residues" evidence="1">
    <location>
        <begin position="60"/>
        <end position="72"/>
    </location>
</feature>
<dbReference type="AlphaFoldDB" id="A0A3B1CDP2"/>
<feature type="region of interest" description="Disordered" evidence="1">
    <location>
        <begin position="1"/>
        <end position="92"/>
    </location>
</feature>
<accession>A0A3B1CDP2</accession>
<sequence>MDVRDLASTGRVQDASARLKKPQAESAEKVKPVAKQPVKSEGTVVKISTKSGEVVEKNDTNGANSSNASTGAEDQKNSEVAKNENAPKRNAQRIAYSVEEGDLVVKVIDTAKGEVVKEIPAEDERRIRQAISKFTENAAKGDSAQGTAKGIDVTS</sequence>
<dbReference type="Pfam" id="PF03646">
    <property type="entry name" value="FlaG"/>
    <property type="match status" value="1"/>
</dbReference>
<dbReference type="Gene3D" id="3.30.160.170">
    <property type="entry name" value="FlaG-like"/>
    <property type="match status" value="1"/>
</dbReference>
<name>A0A3B1CDP2_9ZZZZ</name>
<organism evidence="2">
    <name type="scientific">hydrothermal vent metagenome</name>
    <dbReference type="NCBI Taxonomy" id="652676"/>
    <lineage>
        <taxon>unclassified sequences</taxon>
        <taxon>metagenomes</taxon>
        <taxon>ecological metagenomes</taxon>
    </lineage>
</organism>
<gene>
    <name evidence="2" type="ORF">MNBD_NITROSPINAE01-1760</name>
</gene>
<feature type="compositionally biased region" description="Basic and acidic residues" evidence="1">
    <location>
        <begin position="73"/>
        <end position="87"/>
    </location>
</feature>
<feature type="compositionally biased region" description="Basic and acidic residues" evidence="1">
    <location>
        <begin position="22"/>
        <end position="31"/>
    </location>
</feature>
<evidence type="ECO:0000313" key="2">
    <source>
        <dbReference type="EMBL" id="VAX22803.1"/>
    </source>
</evidence>
<dbReference type="InterPro" id="IPR035924">
    <property type="entry name" value="FlaG-like_sf"/>
</dbReference>
<reference evidence="2" key="1">
    <citation type="submission" date="2018-06" db="EMBL/GenBank/DDBJ databases">
        <authorList>
            <person name="Zhirakovskaya E."/>
        </authorList>
    </citation>
    <scope>NUCLEOTIDE SEQUENCE</scope>
</reference>
<dbReference type="InterPro" id="IPR005186">
    <property type="entry name" value="FlaG"/>
</dbReference>
<protein>
    <recommendedName>
        <fullName evidence="3">Flagellar protein FlaG</fullName>
    </recommendedName>
</protein>
<dbReference type="SUPFAM" id="SSF160214">
    <property type="entry name" value="FlaG-like"/>
    <property type="match status" value="1"/>
</dbReference>
<evidence type="ECO:0000256" key="1">
    <source>
        <dbReference type="SAM" id="MobiDB-lite"/>
    </source>
</evidence>
<evidence type="ECO:0008006" key="3">
    <source>
        <dbReference type="Google" id="ProtNLM"/>
    </source>
</evidence>